<dbReference type="CDD" id="cd00198">
    <property type="entry name" value="vWFA"/>
    <property type="match status" value="1"/>
</dbReference>
<proteinExistence type="predicted"/>
<gene>
    <name evidence="2" type="ORF">Pla52o_02450</name>
</gene>
<evidence type="ECO:0000259" key="1">
    <source>
        <dbReference type="Pfam" id="PF01882"/>
    </source>
</evidence>
<keyword evidence="3" id="KW-1185">Reference proteome</keyword>
<dbReference type="Proteomes" id="UP000316304">
    <property type="component" value="Unassembled WGS sequence"/>
</dbReference>
<name>A0A5C6CPK0_9BACT</name>
<sequence>MSSPMPTRDFLDPDVLARLRGLPLFARKVMLGSVSGRHRSPHRGSSVEFAEYRKYVAGDDLRRLDWRAYGRTDRFFVKEFEADTNLRMVMVVDTSGSMGFGSTGLSKLDYAKRMAATLSYLAMEQGDAVGLACVAHRVLNQLPARRNPAHLSSLFDCLANARAEGETELIAVLHELAETVAPHALVILFSDLFVQPELLQPCFEHLRFRKHDVSVFHLLDPEEIAFDFERPTRFVDMENENTVFAEPSEIADAYQAAFREYLEQTRQLMLRAAVDYHRVGLDQSYEQVLSDFLVGRTQGRRGG</sequence>
<protein>
    <recommendedName>
        <fullName evidence="1">DUF58 domain-containing protein</fullName>
    </recommendedName>
</protein>
<dbReference type="InterPro" id="IPR036465">
    <property type="entry name" value="vWFA_dom_sf"/>
</dbReference>
<dbReference type="SUPFAM" id="SSF53300">
    <property type="entry name" value="vWA-like"/>
    <property type="match status" value="1"/>
</dbReference>
<evidence type="ECO:0000313" key="2">
    <source>
        <dbReference type="EMBL" id="TWU26392.1"/>
    </source>
</evidence>
<dbReference type="RefSeq" id="WP_146592754.1">
    <property type="nucleotide sequence ID" value="NZ_SJPT01000001.1"/>
</dbReference>
<dbReference type="Gene3D" id="3.40.50.410">
    <property type="entry name" value="von Willebrand factor, type A domain"/>
    <property type="match status" value="1"/>
</dbReference>
<dbReference type="PANTHER" id="PTHR33608:SF7">
    <property type="entry name" value="DUF58 DOMAIN-CONTAINING PROTEIN"/>
    <property type="match status" value="1"/>
</dbReference>
<dbReference type="AlphaFoldDB" id="A0A5C6CPK0"/>
<reference evidence="2 3" key="1">
    <citation type="submission" date="2019-02" db="EMBL/GenBank/DDBJ databases">
        <title>Deep-cultivation of Planctomycetes and their phenomic and genomic characterization uncovers novel biology.</title>
        <authorList>
            <person name="Wiegand S."/>
            <person name="Jogler M."/>
            <person name="Boedeker C."/>
            <person name="Pinto D."/>
            <person name="Vollmers J."/>
            <person name="Rivas-Marin E."/>
            <person name="Kohn T."/>
            <person name="Peeters S.H."/>
            <person name="Heuer A."/>
            <person name="Rast P."/>
            <person name="Oberbeckmann S."/>
            <person name="Bunk B."/>
            <person name="Jeske O."/>
            <person name="Meyerdierks A."/>
            <person name="Storesund J.E."/>
            <person name="Kallscheuer N."/>
            <person name="Luecker S."/>
            <person name="Lage O.M."/>
            <person name="Pohl T."/>
            <person name="Merkel B.J."/>
            <person name="Hornburger P."/>
            <person name="Mueller R.-W."/>
            <person name="Bruemmer F."/>
            <person name="Labrenz M."/>
            <person name="Spormann A.M."/>
            <person name="Op Den Camp H."/>
            <person name="Overmann J."/>
            <person name="Amann R."/>
            <person name="Jetten M.S.M."/>
            <person name="Mascher T."/>
            <person name="Medema M.H."/>
            <person name="Devos D.P."/>
            <person name="Kaster A.-K."/>
            <person name="Ovreas L."/>
            <person name="Rohde M."/>
            <person name="Galperin M.Y."/>
            <person name="Jogler C."/>
        </authorList>
    </citation>
    <scope>NUCLEOTIDE SEQUENCE [LARGE SCALE GENOMIC DNA]</scope>
    <source>
        <strain evidence="2 3">Pla52o</strain>
    </source>
</reference>
<dbReference type="OrthoDB" id="9780819at2"/>
<evidence type="ECO:0000313" key="3">
    <source>
        <dbReference type="Proteomes" id="UP000316304"/>
    </source>
</evidence>
<feature type="domain" description="DUF58" evidence="1">
    <location>
        <begin position="51"/>
        <end position="258"/>
    </location>
</feature>
<dbReference type="PANTHER" id="PTHR33608">
    <property type="entry name" value="BLL2464 PROTEIN"/>
    <property type="match status" value="1"/>
</dbReference>
<organism evidence="2 3">
    <name type="scientific">Novipirellula galeiformis</name>
    <dbReference type="NCBI Taxonomy" id="2528004"/>
    <lineage>
        <taxon>Bacteria</taxon>
        <taxon>Pseudomonadati</taxon>
        <taxon>Planctomycetota</taxon>
        <taxon>Planctomycetia</taxon>
        <taxon>Pirellulales</taxon>
        <taxon>Pirellulaceae</taxon>
        <taxon>Novipirellula</taxon>
    </lineage>
</organism>
<comment type="caution">
    <text evidence="2">The sequence shown here is derived from an EMBL/GenBank/DDBJ whole genome shotgun (WGS) entry which is preliminary data.</text>
</comment>
<dbReference type="InterPro" id="IPR002881">
    <property type="entry name" value="DUF58"/>
</dbReference>
<dbReference type="Pfam" id="PF01882">
    <property type="entry name" value="DUF58"/>
    <property type="match status" value="1"/>
</dbReference>
<accession>A0A5C6CPK0</accession>
<dbReference type="EMBL" id="SJPT01000001">
    <property type="protein sequence ID" value="TWU26392.1"/>
    <property type="molecule type" value="Genomic_DNA"/>
</dbReference>